<dbReference type="GO" id="GO:0005524">
    <property type="term" value="F:ATP binding"/>
    <property type="evidence" value="ECO:0007669"/>
    <property type="project" value="UniProtKB-KW"/>
</dbReference>
<dbReference type="FunFam" id="3.40.50.300:FF:000032">
    <property type="entry name" value="Export ABC transporter ATP-binding protein"/>
    <property type="match status" value="1"/>
</dbReference>
<proteinExistence type="inferred from homology"/>
<keyword evidence="6" id="KW-0449">Lipoprotein</keyword>
<protein>
    <submittedName>
        <fullName evidence="6">Lipoprotein-releasing system ATP-binding protein</fullName>
    </submittedName>
</protein>
<dbReference type="InterPro" id="IPR017911">
    <property type="entry name" value="MacB-like_ATP-bd"/>
</dbReference>
<dbReference type="GO" id="GO:0044874">
    <property type="term" value="P:lipoprotein localization to outer membrane"/>
    <property type="evidence" value="ECO:0007669"/>
    <property type="project" value="TreeGrafter"/>
</dbReference>
<accession>A0A1M5MJY1</accession>
<dbReference type="GO" id="GO:0005886">
    <property type="term" value="C:plasma membrane"/>
    <property type="evidence" value="ECO:0007669"/>
    <property type="project" value="TreeGrafter"/>
</dbReference>
<dbReference type="GO" id="GO:0022857">
    <property type="term" value="F:transmembrane transporter activity"/>
    <property type="evidence" value="ECO:0007669"/>
    <property type="project" value="TreeGrafter"/>
</dbReference>
<dbReference type="PROSITE" id="PS00211">
    <property type="entry name" value="ABC_TRANSPORTER_1"/>
    <property type="match status" value="1"/>
</dbReference>
<dbReference type="GO" id="GO:0016887">
    <property type="term" value="F:ATP hydrolysis activity"/>
    <property type="evidence" value="ECO:0007669"/>
    <property type="project" value="InterPro"/>
</dbReference>
<evidence type="ECO:0000256" key="2">
    <source>
        <dbReference type="ARBA" id="ARBA00022741"/>
    </source>
</evidence>
<dbReference type="GO" id="GO:0089705">
    <property type="term" value="P:protein localization to outer membrane"/>
    <property type="evidence" value="ECO:0007669"/>
    <property type="project" value="TreeGrafter"/>
</dbReference>
<comment type="similarity">
    <text evidence="4">Belongs to the ABC transporter superfamily. Macrolide exporter (TC 3.A.1.122) family.</text>
</comment>
<sequence length="246" mass="26925">MDKLEAKHNTNDVVLKMQNVRKSFNTGLPNEVEILHGIDLILKRGEFCAVVGPSGSGKSTLLNIVGLLDRPTEGSLSICGEETTRMDDHALTRVRGHNIGFVFQFHNLLSAFSALENVMMPLLGEAEFPNKEMTERAAMLLDSVGLTPWRDQPAYQLSGGQQQRVALARALAMNPALLLADEPTGNLDTKSADAVFELLRKVSREQGMTVLFVTHDPSLAARCDKTIKVVDGKVVDDKEVDDKVVS</sequence>
<name>A0A1M5MJY1_9GAMM</name>
<dbReference type="InterPro" id="IPR003593">
    <property type="entry name" value="AAA+_ATPase"/>
</dbReference>
<keyword evidence="7" id="KW-1185">Reference proteome</keyword>
<reference evidence="7" key="1">
    <citation type="submission" date="2016-11" db="EMBL/GenBank/DDBJ databases">
        <authorList>
            <person name="Varghese N."/>
            <person name="Submissions S."/>
        </authorList>
    </citation>
    <scope>NUCLEOTIDE SEQUENCE [LARGE SCALE GENOMIC DNA]</scope>
    <source>
        <strain evidence="7">DSM 16579</strain>
    </source>
</reference>
<dbReference type="STRING" id="1122206.SAMN02745753_04463"/>
<dbReference type="InterPro" id="IPR017871">
    <property type="entry name" value="ABC_transporter-like_CS"/>
</dbReference>
<dbReference type="InterPro" id="IPR027417">
    <property type="entry name" value="P-loop_NTPase"/>
</dbReference>
<dbReference type="Pfam" id="PF00005">
    <property type="entry name" value="ABC_tran"/>
    <property type="match status" value="1"/>
</dbReference>
<evidence type="ECO:0000256" key="1">
    <source>
        <dbReference type="ARBA" id="ARBA00022448"/>
    </source>
</evidence>
<evidence type="ECO:0000313" key="6">
    <source>
        <dbReference type="EMBL" id="SHG77219.1"/>
    </source>
</evidence>
<gene>
    <name evidence="6" type="ORF">SAMN02745753_04463</name>
</gene>
<keyword evidence="3 6" id="KW-0067">ATP-binding</keyword>
<dbReference type="SMART" id="SM00382">
    <property type="entry name" value="AAA"/>
    <property type="match status" value="1"/>
</dbReference>
<dbReference type="PANTHER" id="PTHR24220">
    <property type="entry name" value="IMPORT ATP-BINDING PROTEIN"/>
    <property type="match status" value="1"/>
</dbReference>
<dbReference type="InterPro" id="IPR015854">
    <property type="entry name" value="ABC_transpr_LolD-like"/>
</dbReference>
<evidence type="ECO:0000256" key="3">
    <source>
        <dbReference type="ARBA" id="ARBA00022840"/>
    </source>
</evidence>
<evidence type="ECO:0000259" key="5">
    <source>
        <dbReference type="PROSITE" id="PS50893"/>
    </source>
</evidence>
<evidence type="ECO:0000256" key="4">
    <source>
        <dbReference type="ARBA" id="ARBA00038388"/>
    </source>
</evidence>
<feature type="domain" description="ABC transporter" evidence="5">
    <location>
        <begin position="15"/>
        <end position="245"/>
    </location>
</feature>
<dbReference type="EMBL" id="FQVF01000030">
    <property type="protein sequence ID" value="SHG77219.1"/>
    <property type="molecule type" value="Genomic_DNA"/>
</dbReference>
<dbReference type="AlphaFoldDB" id="A0A1M5MJY1"/>
<dbReference type="RefSeq" id="WP_198432113.1">
    <property type="nucleotide sequence ID" value="NZ_FQVF01000030.1"/>
</dbReference>
<dbReference type="PANTHER" id="PTHR24220:SF689">
    <property type="entry name" value="LIPOPROTEIN-RELEASING SYSTEM ATP-BINDING PROTEIN LOLD"/>
    <property type="match status" value="1"/>
</dbReference>
<dbReference type="Gene3D" id="3.40.50.300">
    <property type="entry name" value="P-loop containing nucleotide triphosphate hydrolases"/>
    <property type="match status" value="1"/>
</dbReference>
<dbReference type="PROSITE" id="PS50893">
    <property type="entry name" value="ABC_TRANSPORTER_2"/>
    <property type="match status" value="1"/>
</dbReference>
<dbReference type="CDD" id="cd03255">
    <property type="entry name" value="ABC_MJ0796_LolCDE_FtsE"/>
    <property type="match status" value="1"/>
</dbReference>
<dbReference type="Proteomes" id="UP000184517">
    <property type="component" value="Unassembled WGS sequence"/>
</dbReference>
<evidence type="ECO:0000313" key="7">
    <source>
        <dbReference type="Proteomes" id="UP000184517"/>
    </source>
</evidence>
<dbReference type="SUPFAM" id="SSF52540">
    <property type="entry name" value="P-loop containing nucleoside triphosphate hydrolases"/>
    <property type="match status" value="1"/>
</dbReference>
<keyword evidence="1" id="KW-0813">Transport</keyword>
<keyword evidence="2" id="KW-0547">Nucleotide-binding</keyword>
<dbReference type="GO" id="GO:1902495">
    <property type="term" value="C:transmembrane transporter complex"/>
    <property type="evidence" value="ECO:0007669"/>
    <property type="project" value="UniProtKB-ARBA"/>
</dbReference>
<dbReference type="InterPro" id="IPR003439">
    <property type="entry name" value="ABC_transporter-like_ATP-bd"/>
</dbReference>
<organism evidence="6 7">
    <name type="scientific">Marinomonas polaris DSM 16579</name>
    <dbReference type="NCBI Taxonomy" id="1122206"/>
    <lineage>
        <taxon>Bacteria</taxon>
        <taxon>Pseudomonadati</taxon>
        <taxon>Pseudomonadota</taxon>
        <taxon>Gammaproteobacteria</taxon>
        <taxon>Oceanospirillales</taxon>
        <taxon>Oceanospirillaceae</taxon>
        <taxon>Marinomonas</taxon>
    </lineage>
</organism>